<dbReference type="PRINTS" id="PR00123">
    <property type="entry name" value="ATPASEA"/>
</dbReference>
<protein>
    <recommendedName>
        <fullName evidence="12">ATP synthase subunit a, chloroplastic</fullName>
    </recommendedName>
</protein>
<evidence type="ECO:0000256" key="5">
    <source>
        <dbReference type="ARBA" id="ARBA00022547"/>
    </source>
</evidence>
<keyword evidence="8 13" id="KW-1133">Transmembrane helix</keyword>
<feature type="non-terminal residue" evidence="14">
    <location>
        <position position="1"/>
    </location>
</feature>
<evidence type="ECO:0000256" key="13">
    <source>
        <dbReference type="SAM" id="Phobius"/>
    </source>
</evidence>
<feature type="transmembrane region" description="Helical" evidence="13">
    <location>
        <begin position="173"/>
        <end position="196"/>
    </location>
</feature>
<comment type="caution">
    <text evidence="14">The sequence shown here is derived from an EMBL/GenBank/DDBJ whole genome shotgun (WGS) entry which is preliminary data.</text>
</comment>
<dbReference type="PANTHER" id="PTHR42823">
    <property type="entry name" value="ATP SYNTHASE SUBUNIT A, CHLOROPLASTIC"/>
    <property type="match status" value="1"/>
</dbReference>
<dbReference type="GO" id="GO:0009536">
    <property type="term" value="C:plastid"/>
    <property type="evidence" value="ECO:0007669"/>
    <property type="project" value="UniProtKB-SubCell"/>
</dbReference>
<dbReference type="SUPFAM" id="SSF55811">
    <property type="entry name" value="Nudix"/>
    <property type="match status" value="1"/>
</dbReference>
<dbReference type="FunFam" id="1.20.120.220:FF:000001">
    <property type="entry name" value="ATP synthase subunit a, chloroplastic"/>
    <property type="match status" value="1"/>
</dbReference>
<evidence type="ECO:0000256" key="11">
    <source>
        <dbReference type="ARBA" id="ARBA00023310"/>
    </source>
</evidence>
<keyword evidence="10 13" id="KW-0472">Membrane</keyword>
<evidence type="ECO:0000256" key="4">
    <source>
        <dbReference type="ARBA" id="ARBA00022448"/>
    </source>
</evidence>
<evidence type="ECO:0000256" key="12">
    <source>
        <dbReference type="ARBA" id="ARBA00074744"/>
    </source>
</evidence>
<proteinExistence type="inferred from homology"/>
<dbReference type="InterPro" id="IPR000568">
    <property type="entry name" value="ATP_synth_F0_asu"/>
</dbReference>
<evidence type="ECO:0000256" key="9">
    <source>
        <dbReference type="ARBA" id="ARBA00023065"/>
    </source>
</evidence>
<keyword evidence="7" id="KW-0375">Hydrogen ion transport</keyword>
<comment type="similarity">
    <text evidence="3">Belongs to the ATPase A chain family.</text>
</comment>
<dbReference type="CDD" id="cd00310">
    <property type="entry name" value="ATP-synt_Fo_a_6"/>
    <property type="match status" value="1"/>
</dbReference>
<dbReference type="GO" id="GO:0045259">
    <property type="term" value="C:proton-transporting ATP synthase complex"/>
    <property type="evidence" value="ECO:0007669"/>
    <property type="project" value="UniProtKB-KW"/>
</dbReference>
<dbReference type="Proteomes" id="UP000626109">
    <property type="component" value="Unassembled WGS sequence"/>
</dbReference>
<dbReference type="InterPro" id="IPR035908">
    <property type="entry name" value="F0_ATP_A_sf"/>
</dbReference>
<evidence type="ECO:0000256" key="1">
    <source>
        <dbReference type="ARBA" id="ARBA00004141"/>
    </source>
</evidence>
<dbReference type="Gene3D" id="1.20.120.220">
    <property type="entry name" value="ATP synthase, F0 complex, subunit A"/>
    <property type="match status" value="1"/>
</dbReference>
<dbReference type="HAMAP" id="MF_01393">
    <property type="entry name" value="ATP_synth_a_bact"/>
    <property type="match status" value="1"/>
</dbReference>
<evidence type="ECO:0000256" key="6">
    <source>
        <dbReference type="ARBA" id="ARBA00022692"/>
    </source>
</evidence>
<keyword evidence="9" id="KW-0406">Ion transport</keyword>
<reference evidence="14" key="1">
    <citation type="submission" date="2021-02" db="EMBL/GenBank/DDBJ databases">
        <authorList>
            <person name="Dougan E. K."/>
            <person name="Rhodes N."/>
            <person name="Thang M."/>
            <person name="Chan C."/>
        </authorList>
    </citation>
    <scope>NUCLEOTIDE SEQUENCE</scope>
</reference>
<evidence type="ECO:0000256" key="7">
    <source>
        <dbReference type="ARBA" id="ARBA00022781"/>
    </source>
</evidence>
<dbReference type="EMBL" id="CAJNNW010029459">
    <property type="protein sequence ID" value="CAE8700317.1"/>
    <property type="molecule type" value="Genomic_DNA"/>
</dbReference>
<dbReference type="AlphaFoldDB" id="A0A813KCC7"/>
<dbReference type="Gene3D" id="3.90.79.10">
    <property type="entry name" value="Nucleoside Triphosphate Pyrophosphohydrolase"/>
    <property type="match status" value="1"/>
</dbReference>
<dbReference type="InterPro" id="IPR023011">
    <property type="entry name" value="ATP_synth_F0_asu_AS"/>
</dbReference>
<evidence type="ECO:0000313" key="15">
    <source>
        <dbReference type="Proteomes" id="UP000626109"/>
    </source>
</evidence>
<keyword evidence="6 13" id="KW-0812">Transmembrane</keyword>
<keyword evidence="5" id="KW-0138">CF(0)</keyword>
<dbReference type="SUPFAM" id="SSF81336">
    <property type="entry name" value="F1F0 ATP synthase subunit A"/>
    <property type="match status" value="1"/>
</dbReference>
<feature type="transmembrane region" description="Helical" evidence="13">
    <location>
        <begin position="278"/>
        <end position="302"/>
    </location>
</feature>
<dbReference type="PROSITE" id="PS00449">
    <property type="entry name" value="ATPASE_A"/>
    <property type="match status" value="1"/>
</dbReference>
<gene>
    <name evidence="14" type="ORF">PGLA2088_LOCUS31557</name>
</gene>
<evidence type="ECO:0000256" key="10">
    <source>
        <dbReference type="ARBA" id="ARBA00023136"/>
    </source>
</evidence>
<evidence type="ECO:0000313" key="14">
    <source>
        <dbReference type="EMBL" id="CAE8700317.1"/>
    </source>
</evidence>
<dbReference type="GO" id="GO:0015078">
    <property type="term" value="F:proton transmembrane transporter activity"/>
    <property type="evidence" value="ECO:0007669"/>
    <property type="project" value="InterPro"/>
</dbReference>
<dbReference type="InterPro" id="IPR015797">
    <property type="entry name" value="NUDIX_hydrolase-like_dom_sf"/>
</dbReference>
<evidence type="ECO:0000256" key="8">
    <source>
        <dbReference type="ARBA" id="ARBA00022989"/>
    </source>
</evidence>
<dbReference type="Pfam" id="PF00119">
    <property type="entry name" value="ATP-synt_A"/>
    <property type="match status" value="1"/>
</dbReference>
<evidence type="ECO:0000256" key="2">
    <source>
        <dbReference type="ARBA" id="ARBA00004474"/>
    </source>
</evidence>
<keyword evidence="4" id="KW-0813">Transport</keyword>
<feature type="transmembrane region" description="Helical" evidence="13">
    <location>
        <begin position="216"/>
        <end position="233"/>
    </location>
</feature>
<organism evidence="14 15">
    <name type="scientific">Polarella glacialis</name>
    <name type="common">Dinoflagellate</name>
    <dbReference type="NCBI Taxonomy" id="89957"/>
    <lineage>
        <taxon>Eukaryota</taxon>
        <taxon>Sar</taxon>
        <taxon>Alveolata</taxon>
        <taxon>Dinophyceae</taxon>
        <taxon>Suessiales</taxon>
        <taxon>Suessiaceae</taxon>
        <taxon>Polarella</taxon>
    </lineage>
</organism>
<sequence>MFRSRSVLLRGAAAACSLCFFGSLTAFVAPHITRTTAPGVELRGYQQPLPVNLALSSGSSAGQATEATLTLSAFSGATLLPAALLTARSMVSVAAAVARHAKAPVSEFGAPSGIRNFQDMAFIVASCSISSSHELSYYRFAPWAMAWIAKEMTLGFTADIAKNNIGESFYRPWVPFITTIFLFIFVSNWSGAIIPWKLLEIPAGELAAPTNNINTTVALSLLTSIAYFGGGFAKKGLGYFARYVKPTPILLPINILEDFTKPLSLSFRLFGNVLADELTVAVLTFLVPFVIPLPIMALGVFAGEFGRARPFTLRGAAPSRAWGVQNNRLKGRKCDGQATDLHETFVFIVFLRFRAPGEGEAAANNRFWCLPGLQCRFIIKFCCALPSDEDELMLKDECILVNYMDEASAGKVEFVPCACFMQEVVRLVLECKAHLTSLIISTNMFFVKLWELWIQLQFTRPAGNLAGECWLIFVAESRLSSFRTYEPMHGLRQSFELSLHAPAEGLMQDHLSRDLDKYLQHVPSLQVSCDGKVVARLVGTVDTSLPLDIVSVRSSLIHLPWLDVDALRPEAIAAGDPKGVKVAQLVHLLPLIMFKSELHDTIHACHIRICMHYWGVDVKTHGPDALWGEHEIDHILLYRLNPGEKLTVKANPEEVKATRWLSREELKKAMSGDECWSPWFRIIAGKFLDTWWQDLDDAITTDRFVDTSSIHRFDTDKEFHGGAGKAGPHLDAVAKLEAAAKEGGEAKRRKVVLEAEHEDRILGYVGRGKSQMSASSAGGAKQGGYGKVPTHGTAKLDQLMRPLEVCAGLRLKCTGLLENNMKNITDPDVKFCDDFLGK</sequence>
<dbReference type="PANTHER" id="PTHR42823:SF3">
    <property type="entry name" value="ATP SYNTHASE SUBUNIT A, CHLOROPLASTIC"/>
    <property type="match status" value="1"/>
</dbReference>
<keyword evidence="11" id="KW-0066">ATP synthesis</keyword>
<dbReference type="GO" id="GO:0015986">
    <property type="term" value="P:proton motive force-driven ATP synthesis"/>
    <property type="evidence" value="ECO:0007669"/>
    <property type="project" value="InterPro"/>
</dbReference>
<comment type="subcellular location">
    <subcellularLocation>
        <location evidence="1">Membrane</location>
        <topology evidence="1">Multi-pass membrane protein</topology>
    </subcellularLocation>
    <subcellularLocation>
        <location evidence="2">Plastid</location>
    </subcellularLocation>
</comment>
<accession>A0A813KCC7</accession>
<evidence type="ECO:0000256" key="3">
    <source>
        <dbReference type="ARBA" id="ARBA00006810"/>
    </source>
</evidence>
<dbReference type="InterPro" id="IPR045082">
    <property type="entry name" value="ATP_syn_F0_a_bact/chloroplast"/>
</dbReference>
<name>A0A813KCC7_POLGL</name>